<dbReference type="Proteomes" id="UP000623269">
    <property type="component" value="Unassembled WGS sequence"/>
</dbReference>
<protein>
    <submittedName>
        <fullName evidence="2">PAS domain-containing protein</fullName>
    </submittedName>
</protein>
<reference evidence="2" key="1">
    <citation type="submission" date="2020-12" db="EMBL/GenBank/DDBJ databases">
        <title>M. sibirica DSM 26468T genome.</title>
        <authorList>
            <person name="Thieme N."/>
            <person name="Rettenmaier R."/>
            <person name="Zverlov V."/>
            <person name="Liebl W."/>
        </authorList>
    </citation>
    <scope>NUCLEOTIDE SEQUENCE</scope>
    <source>
        <strain evidence="2">DSM 26468</strain>
    </source>
</reference>
<accession>A0A8J7H1G4</accession>
<dbReference type="AlphaFoldDB" id="A0A8J7H1G4"/>
<feature type="domain" description="PAS" evidence="1">
    <location>
        <begin position="16"/>
        <end position="68"/>
    </location>
</feature>
<evidence type="ECO:0000313" key="2">
    <source>
        <dbReference type="EMBL" id="MBH1940259.1"/>
    </source>
</evidence>
<dbReference type="EMBL" id="JAEAGR010000003">
    <property type="protein sequence ID" value="MBH1940259.1"/>
    <property type="molecule type" value="Genomic_DNA"/>
</dbReference>
<dbReference type="Gene3D" id="3.30.450.20">
    <property type="entry name" value="PAS domain"/>
    <property type="match status" value="1"/>
</dbReference>
<dbReference type="InterPro" id="IPR035965">
    <property type="entry name" value="PAS-like_dom_sf"/>
</dbReference>
<dbReference type="InterPro" id="IPR000014">
    <property type="entry name" value="PAS"/>
</dbReference>
<dbReference type="RefSeq" id="WP_197660474.1">
    <property type="nucleotide sequence ID" value="NZ_JAEAGR010000003.1"/>
</dbReference>
<evidence type="ECO:0000259" key="1">
    <source>
        <dbReference type="Pfam" id="PF13188"/>
    </source>
</evidence>
<dbReference type="SUPFAM" id="SSF55785">
    <property type="entry name" value="PYP-like sensor domain (PAS domain)"/>
    <property type="match status" value="1"/>
</dbReference>
<dbReference type="Pfam" id="PF13188">
    <property type="entry name" value="PAS_8"/>
    <property type="match status" value="1"/>
</dbReference>
<comment type="caution">
    <text evidence="2">The sequence shown here is derived from an EMBL/GenBank/DDBJ whole genome shotgun (WGS) entry which is preliminary data.</text>
</comment>
<proteinExistence type="predicted"/>
<organism evidence="2 3">
    <name type="scientific">Mobilitalea sibirica</name>
    <dbReference type="NCBI Taxonomy" id="1462919"/>
    <lineage>
        <taxon>Bacteria</taxon>
        <taxon>Bacillati</taxon>
        <taxon>Bacillota</taxon>
        <taxon>Clostridia</taxon>
        <taxon>Lachnospirales</taxon>
        <taxon>Lachnospiraceae</taxon>
        <taxon>Mobilitalea</taxon>
    </lineage>
</organism>
<gene>
    <name evidence="2" type="ORF">I5677_05030</name>
</gene>
<name>A0A8J7H1G4_9FIRM</name>
<keyword evidence="3" id="KW-1185">Reference proteome</keyword>
<evidence type="ECO:0000313" key="3">
    <source>
        <dbReference type="Proteomes" id="UP000623269"/>
    </source>
</evidence>
<sequence>MMKKNKSEIKMDQYMKEFFDLIPIGMVIVDSDTRIKAVNRTIIDMMGGDGIVELGKRFGDGFRCVESLIGGCGSGKACIMCEIRGTIMKAIKTRHTYNNIVLKHEFIVNDKEVSPWYKMSFVPLNIQGKDHVMMTVDDVTDLKI</sequence>